<feature type="region of interest" description="Disordered" evidence="1">
    <location>
        <begin position="1"/>
        <end position="67"/>
    </location>
</feature>
<feature type="compositionally biased region" description="Polar residues" evidence="1">
    <location>
        <begin position="1"/>
        <end position="17"/>
    </location>
</feature>
<accession>A0A3Q9C7I9</accession>
<evidence type="ECO:0000313" key="3">
    <source>
        <dbReference type="Proteomes" id="UP000280197"/>
    </source>
</evidence>
<protein>
    <submittedName>
        <fullName evidence="2">Uncharacterized protein</fullName>
    </submittedName>
</protein>
<gene>
    <name evidence="2" type="ORF">EJC51_42610</name>
</gene>
<organism evidence="2 3">
    <name type="scientific">Streptomyces aquilus</name>
    <dbReference type="NCBI Taxonomy" id="2548456"/>
    <lineage>
        <taxon>Bacteria</taxon>
        <taxon>Bacillati</taxon>
        <taxon>Actinomycetota</taxon>
        <taxon>Actinomycetes</taxon>
        <taxon>Kitasatosporales</taxon>
        <taxon>Streptomycetaceae</taxon>
        <taxon>Streptomyces</taxon>
    </lineage>
</organism>
<sequence length="67" mass="7158">MATPSGVITMTYPTPSQAEGEREEPDTRDTADEPTPERTTPSQAEGERDDGAGRVAGPTDSPQEREP</sequence>
<evidence type="ECO:0000256" key="1">
    <source>
        <dbReference type="SAM" id="MobiDB-lite"/>
    </source>
</evidence>
<name>A0A3Q9C7I9_9ACTN</name>
<reference evidence="2 3" key="1">
    <citation type="submission" date="2018-12" db="EMBL/GenBank/DDBJ databases">
        <authorList>
            <person name="Li K."/>
        </authorList>
    </citation>
    <scope>NUCLEOTIDE SEQUENCE [LARGE SCALE GENOMIC DNA]</scope>
    <source>
        <strain evidence="3">CR22</strain>
    </source>
</reference>
<dbReference type="AlphaFoldDB" id="A0A3Q9C7I9"/>
<keyword evidence="3" id="KW-1185">Reference proteome</keyword>
<dbReference type="EMBL" id="CP034463">
    <property type="protein sequence ID" value="AZP23681.1"/>
    <property type="molecule type" value="Genomic_DNA"/>
</dbReference>
<dbReference type="KEGG" id="saqu:EJC51_42610"/>
<evidence type="ECO:0000313" key="2">
    <source>
        <dbReference type="EMBL" id="AZP23681.1"/>
    </source>
</evidence>
<proteinExistence type="predicted"/>
<dbReference type="Proteomes" id="UP000280197">
    <property type="component" value="Chromosome"/>
</dbReference>